<evidence type="ECO:0000256" key="1">
    <source>
        <dbReference type="SAM" id="SignalP"/>
    </source>
</evidence>
<feature type="signal peptide" evidence="1">
    <location>
        <begin position="1"/>
        <end position="21"/>
    </location>
</feature>
<dbReference type="Proteomes" id="UP000633278">
    <property type="component" value="Unassembled WGS sequence"/>
</dbReference>
<name>A0A917HZ07_9FLAO</name>
<evidence type="ECO:0008006" key="4">
    <source>
        <dbReference type="Google" id="ProtNLM"/>
    </source>
</evidence>
<keyword evidence="3" id="KW-1185">Reference proteome</keyword>
<evidence type="ECO:0000313" key="3">
    <source>
        <dbReference type="Proteomes" id="UP000633278"/>
    </source>
</evidence>
<organism evidence="2 3">
    <name type="scientific">Polaribacter pacificus</name>
    <dbReference type="NCBI Taxonomy" id="1775173"/>
    <lineage>
        <taxon>Bacteria</taxon>
        <taxon>Pseudomonadati</taxon>
        <taxon>Bacteroidota</taxon>
        <taxon>Flavobacteriia</taxon>
        <taxon>Flavobacteriales</taxon>
        <taxon>Flavobacteriaceae</taxon>
    </lineage>
</organism>
<gene>
    <name evidence="2" type="ORF">GCM10011416_16030</name>
</gene>
<dbReference type="EMBL" id="BMJW01000002">
    <property type="protein sequence ID" value="GGG98625.1"/>
    <property type="molecule type" value="Genomic_DNA"/>
</dbReference>
<reference evidence="2" key="1">
    <citation type="journal article" date="2014" name="Int. J. Syst. Evol. Microbiol.">
        <title>Complete genome sequence of Corynebacterium casei LMG S-19264T (=DSM 44701T), isolated from a smear-ripened cheese.</title>
        <authorList>
            <consortium name="US DOE Joint Genome Institute (JGI-PGF)"/>
            <person name="Walter F."/>
            <person name="Albersmeier A."/>
            <person name="Kalinowski J."/>
            <person name="Ruckert C."/>
        </authorList>
    </citation>
    <scope>NUCLEOTIDE SEQUENCE</scope>
    <source>
        <strain evidence="2">CGMCC 1.15763</strain>
    </source>
</reference>
<sequence length="576" mass="66195">MKKSQLVLLLAVLLKALTLQSQVTVSKSSIDLYQKLDIETVYLQQNSKILFAGEQLLYKVYVLNTAHQASISKIAYVALVNSDKKTVFTQKLRIDESTGAGSFTIPYTLDSGTYQLVAYTQWMRNTSDHNYFHSPLHIINPFSGDQSGLQIVEKNTPVDIKDISQGVIAIKVDKEKASKRQLVQLSIEGLLNQKSYGNYIVSVRKKPALSVEEPINISNYVSLFKNNKIDFTPTAEGYKVYSPEIKGELISGVVRNTENNQLATNVKVALSIPSKNFVFKTAKTNAYGVFYIDLEHDYNGDRAVIQVVDDAKEKYRIQLYKTPDFYFDKLSFPPLKVSEAEKDWIANSVEHLQIENAYRSVKQDSIVPFKEYNTFYNIDYKYNLDDFTRFKTVEETMIEIVEHTWVNKKDDNYSFHVRDYKSGGETRELPLVLIDGVQVQNHNDLYHYDVKKIQTINIITDKFLFNNQMYGGVILVETKKTDFIPISKGAYLHEFTLKKPEPTKIYYQPDYKNASNLRRVPDERSQLLWVPDFTLTKNSQLLNFYTSDNTGLYEILVEGFTFEGKAVSIRKTIEVR</sequence>
<dbReference type="AlphaFoldDB" id="A0A917HZ07"/>
<protein>
    <recommendedName>
        <fullName evidence="4">MG2 domain-containing protein</fullName>
    </recommendedName>
</protein>
<comment type="caution">
    <text evidence="2">The sequence shown here is derived from an EMBL/GenBank/DDBJ whole genome shotgun (WGS) entry which is preliminary data.</text>
</comment>
<evidence type="ECO:0000313" key="2">
    <source>
        <dbReference type="EMBL" id="GGG98625.1"/>
    </source>
</evidence>
<feature type="chain" id="PRO_5037617836" description="MG2 domain-containing protein" evidence="1">
    <location>
        <begin position="22"/>
        <end position="576"/>
    </location>
</feature>
<keyword evidence="1" id="KW-0732">Signal</keyword>
<dbReference type="RefSeq" id="WP_188598803.1">
    <property type="nucleotide sequence ID" value="NZ_BMJW01000002.1"/>
</dbReference>
<proteinExistence type="predicted"/>
<reference evidence="2" key="2">
    <citation type="submission" date="2020-09" db="EMBL/GenBank/DDBJ databases">
        <authorList>
            <person name="Sun Q."/>
            <person name="Zhou Y."/>
        </authorList>
    </citation>
    <scope>NUCLEOTIDE SEQUENCE</scope>
    <source>
        <strain evidence="2">CGMCC 1.15763</strain>
    </source>
</reference>
<accession>A0A917HZ07</accession>